<dbReference type="Proteomes" id="UP001318040">
    <property type="component" value="Unplaced"/>
</dbReference>
<dbReference type="KEGG" id="pmrn:116938311"/>
<dbReference type="GO" id="GO:0015031">
    <property type="term" value="P:protein transport"/>
    <property type="evidence" value="ECO:0007669"/>
    <property type="project" value="UniProtKB-KW"/>
</dbReference>
<proteinExistence type="inferred from homology"/>
<dbReference type="AlphaFoldDB" id="A0AAJ7WKY7"/>
<dbReference type="SUPFAM" id="SSF56815">
    <property type="entry name" value="Sec1/munc18-like (SM) proteins"/>
    <property type="match status" value="1"/>
</dbReference>
<evidence type="ECO:0000313" key="4">
    <source>
        <dbReference type="RefSeq" id="XP_032801307.1"/>
    </source>
</evidence>
<dbReference type="Gene3D" id="3.40.50.1910">
    <property type="match status" value="1"/>
</dbReference>
<dbReference type="Gene3D" id="1.25.40.60">
    <property type="match status" value="1"/>
</dbReference>
<evidence type="ECO:0000256" key="2">
    <source>
        <dbReference type="ARBA" id="ARBA00022927"/>
    </source>
</evidence>
<dbReference type="PANTHER" id="PTHR11679">
    <property type="entry name" value="VESICLE PROTEIN SORTING-ASSOCIATED"/>
    <property type="match status" value="1"/>
</dbReference>
<dbReference type="InterPro" id="IPR043127">
    <property type="entry name" value="Sec-1-like_dom3a"/>
</dbReference>
<accession>A0AAJ7WKY7</accession>
<protein>
    <submittedName>
        <fullName evidence="4">Sec1 family domain-containing protein 1</fullName>
    </submittedName>
</protein>
<dbReference type="RefSeq" id="XP_032801307.1">
    <property type="nucleotide sequence ID" value="XM_032945416.1"/>
</dbReference>
<gene>
    <name evidence="4" type="primary">SCFD1</name>
</gene>
<name>A0AAJ7WKY7_PETMA</name>
<dbReference type="InterPro" id="IPR027482">
    <property type="entry name" value="Sec1-like_dom2"/>
</dbReference>
<dbReference type="InterPro" id="IPR036045">
    <property type="entry name" value="Sec1-like_sf"/>
</dbReference>
<keyword evidence="2" id="KW-0653">Protein transport</keyword>
<dbReference type="InterPro" id="IPR001619">
    <property type="entry name" value="Sec1-like"/>
</dbReference>
<dbReference type="GO" id="GO:0016192">
    <property type="term" value="P:vesicle-mediated transport"/>
    <property type="evidence" value="ECO:0007669"/>
    <property type="project" value="InterPro"/>
</dbReference>
<keyword evidence="2" id="KW-0813">Transport</keyword>
<comment type="similarity">
    <text evidence="1">Belongs to the STXBP/unc-18/SEC1 family.</text>
</comment>
<organism evidence="3 4">
    <name type="scientific">Petromyzon marinus</name>
    <name type="common">Sea lamprey</name>
    <dbReference type="NCBI Taxonomy" id="7757"/>
    <lineage>
        <taxon>Eukaryota</taxon>
        <taxon>Metazoa</taxon>
        <taxon>Chordata</taxon>
        <taxon>Craniata</taxon>
        <taxon>Vertebrata</taxon>
        <taxon>Cyclostomata</taxon>
        <taxon>Hyperoartia</taxon>
        <taxon>Petromyzontiformes</taxon>
        <taxon>Petromyzontidae</taxon>
        <taxon>Petromyzon</taxon>
    </lineage>
</organism>
<dbReference type="PIRSF" id="PIRSF005715">
    <property type="entry name" value="VPS45_Sec1"/>
    <property type="match status" value="1"/>
</dbReference>
<reference evidence="4" key="1">
    <citation type="submission" date="2025-08" db="UniProtKB">
        <authorList>
            <consortium name="RefSeq"/>
        </authorList>
    </citation>
    <scope>IDENTIFICATION</scope>
    <source>
        <tissue evidence="4">Sperm</tissue>
    </source>
</reference>
<keyword evidence="3" id="KW-1185">Reference proteome</keyword>
<sequence length="430" mass="48218">MVAEKLDKKIRDNLRDARNSLFTGDGVNSGHISFQRPLLLLLDRGVDLATPLHHTWTYQALVHDVMDLRLNRVSLSDAPPGDEPHGGARPKRRTVKTYDLDAHDAFWQQHKGSPFPEVAVSVQSELEEYRLQEEQVKSLKTALGLEGDGDDGAISLLSDTSAQLTSAVSSLPELLEKKRLIDTHTNIATAVLEHIKARRLDVYFELEERMMGKLSLDRPLMEFITDPDAGTPEDKMRLFLIHYICSPHPPSEAELDAFSVGLERGGCDLTPLTYIRRWRSFSRMTSTSISSSTTSYTGGGTNTISMFSRLVNTGSQFVMEGVKNLVIKRHKLPATCLLDRLMEMKASPETDDYRYFDPKLIRGNDSSTARSKNPFQEAVVFMIGGGNYIEYQNLMDYIKTKPGKRVTYGSTELLNSTQFLKQLSKLGANL</sequence>
<evidence type="ECO:0000256" key="1">
    <source>
        <dbReference type="ARBA" id="ARBA00009884"/>
    </source>
</evidence>
<dbReference type="Gene3D" id="3.90.830.10">
    <property type="entry name" value="Syntaxin Binding Protein 1, Chain A, domain 2"/>
    <property type="match status" value="1"/>
</dbReference>
<dbReference type="FunFam" id="1.25.40.60:FF:000002">
    <property type="entry name" value="Sec1 family domain containing 1"/>
    <property type="match status" value="1"/>
</dbReference>
<dbReference type="Pfam" id="PF00995">
    <property type="entry name" value="Sec1"/>
    <property type="match status" value="1"/>
</dbReference>
<evidence type="ECO:0000313" key="3">
    <source>
        <dbReference type="Proteomes" id="UP001318040"/>
    </source>
</evidence>